<dbReference type="PROSITE" id="PS00888">
    <property type="entry name" value="CNMP_BINDING_1"/>
    <property type="match status" value="1"/>
</dbReference>
<evidence type="ECO:0000259" key="1">
    <source>
        <dbReference type="Pfam" id="PF00027"/>
    </source>
</evidence>
<dbReference type="InterPro" id="IPR000595">
    <property type="entry name" value="cNMP-bd_dom"/>
</dbReference>
<feature type="domain" description="Cyclic nucleotide-binding" evidence="1">
    <location>
        <begin position="31"/>
        <end position="116"/>
    </location>
</feature>
<dbReference type="Pfam" id="PF00027">
    <property type="entry name" value="cNMP_binding"/>
    <property type="match status" value="1"/>
</dbReference>
<evidence type="ECO:0000313" key="3">
    <source>
        <dbReference type="Proteomes" id="UP000783588"/>
    </source>
</evidence>
<evidence type="ECO:0000313" key="2">
    <source>
        <dbReference type="EMBL" id="MBU5489840.1"/>
    </source>
</evidence>
<sequence>MEKFKKLLQQRYQLTDTRMLCALADSITFQHLDKDVKLIVEGETAANIYFLLSGIVRGFYYSENGKEITDCFVYESGDIIANDVPTNSAPSLITEETLVPCEIAALPISKIQELMSLYPEITQMYLQCLSLNLNRHREHKIALSRYCAATRYRWMKRTYPGLMDQVKKKHIASFLNITPQTMSNLRKRERTEQFGMASDTDHAGAK</sequence>
<dbReference type="InterPro" id="IPR018488">
    <property type="entry name" value="cNMP-bd_CS"/>
</dbReference>
<reference evidence="2 3" key="1">
    <citation type="submission" date="2021-06" db="EMBL/GenBank/DDBJ databases">
        <authorList>
            <person name="Sun Q."/>
            <person name="Li D."/>
        </authorList>
    </citation>
    <scope>NUCLEOTIDE SEQUENCE [LARGE SCALE GENOMIC DNA]</scope>
    <source>
        <strain evidence="2 3">MSJd-7</strain>
    </source>
</reference>
<name>A0ABS6EQ88_9FIRM</name>
<dbReference type="EMBL" id="JAHLQI010000002">
    <property type="protein sequence ID" value="MBU5489840.1"/>
    <property type="molecule type" value="Genomic_DNA"/>
</dbReference>
<proteinExistence type="predicted"/>
<organism evidence="2 3">
    <name type="scientific">Butyricicoccus intestinisimiae</name>
    <dbReference type="NCBI Taxonomy" id="2841509"/>
    <lineage>
        <taxon>Bacteria</taxon>
        <taxon>Bacillati</taxon>
        <taxon>Bacillota</taxon>
        <taxon>Clostridia</taxon>
        <taxon>Eubacteriales</taxon>
        <taxon>Butyricicoccaceae</taxon>
        <taxon>Butyricicoccus</taxon>
    </lineage>
</organism>
<gene>
    <name evidence="2" type="ORF">KQI75_04250</name>
</gene>
<dbReference type="RefSeq" id="WP_216469496.1">
    <property type="nucleotide sequence ID" value="NZ_JAHLQI010000002.1"/>
</dbReference>
<dbReference type="CDD" id="cd00038">
    <property type="entry name" value="CAP_ED"/>
    <property type="match status" value="1"/>
</dbReference>
<keyword evidence="3" id="KW-1185">Reference proteome</keyword>
<dbReference type="Proteomes" id="UP000783588">
    <property type="component" value="Unassembled WGS sequence"/>
</dbReference>
<accession>A0ABS6EQ88</accession>
<comment type="caution">
    <text evidence="2">The sequence shown here is derived from an EMBL/GenBank/DDBJ whole genome shotgun (WGS) entry which is preliminary data.</text>
</comment>
<protein>
    <submittedName>
        <fullName evidence="2">Crp/Fnr family transcriptional regulator</fullName>
    </submittedName>
</protein>